<dbReference type="AlphaFoldDB" id="A0A0E3L9U9"/>
<dbReference type="Proteomes" id="UP000033092">
    <property type="component" value="Chromosome"/>
</dbReference>
<reference evidence="1 2" key="1">
    <citation type="submission" date="2014-07" db="EMBL/GenBank/DDBJ databases">
        <title>Methanogenic archaea and the global carbon cycle.</title>
        <authorList>
            <person name="Henriksen J.R."/>
            <person name="Luke J."/>
            <person name="Reinhart S."/>
            <person name="Benedict M.N."/>
            <person name="Youngblut N.D."/>
            <person name="Metcalf M.E."/>
            <person name="Whitaker R.J."/>
            <person name="Metcalf W.W."/>
        </authorList>
    </citation>
    <scope>NUCLEOTIDE SEQUENCE [LARGE SCALE GENOMIC DNA]</scope>
    <source>
        <strain evidence="1 2">HI350</strain>
    </source>
</reference>
<gene>
    <name evidence="1" type="ORF">MSSIH_0211</name>
</gene>
<dbReference type="PATRIC" id="fig|1434119.4.peg.269"/>
<protein>
    <submittedName>
        <fullName evidence="1">Uncharacterized protein</fullName>
    </submittedName>
</protein>
<name>A0A0E3L9U9_9EURY</name>
<dbReference type="EMBL" id="CP009507">
    <property type="protein sequence ID" value="AKB30901.1"/>
    <property type="molecule type" value="Genomic_DNA"/>
</dbReference>
<sequence length="133" mass="15515">MILGFLLIVSLFVYASFNFILKGPTAPLFVINNLDVNGHEVTVEVSDQNKKLIVNETYNLEPEGDVSQSRPFISRYYQEKKEYTFKVTMDKQITKTVKAEIPDRHTFVYIYLYYNEYGSPEIIPVFMVTTEYC</sequence>
<proteinExistence type="predicted"/>
<evidence type="ECO:0000313" key="2">
    <source>
        <dbReference type="Proteomes" id="UP000033092"/>
    </source>
</evidence>
<dbReference type="HOGENOM" id="CLU_134206_0_0_2"/>
<organism evidence="1 2">
    <name type="scientific">Methanosarcina siciliae HI350</name>
    <dbReference type="NCBI Taxonomy" id="1434119"/>
    <lineage>
        <taxon>Archaea</taxon>
        <taxon>Methanobacteriati</taxon>
        <taxon>Methanobacteriota</taxon>
        <taxon>Stenosarchaea group</taxon>
        <taxon>Methanomicrobia</taxon>
        <taxon>Methanosarcinales</taxon>
        <taxon>Methanosarcinaceae</taxon>
        <taxon>Methanosarcina</taxon>
    </lineage>
</organism>
<evidence type="ECO:0000313" key="1">
    <source>
        <dbReference type="EMBL" id="AKB30901.1"/>
    </source>
</evidence>
<dbReference type="KEGG" id="msz:MSSIH_0211"/>
<accession>A0A0E3L9U9</accession>